<dbReference type="FunFam" id="3.30.70.20:FF:000035">
    <property type="entry name" value="Iron hydrogenase 1"/>
    <property type="match status" value="1"/>
</dbReference>
<dbReference type="STRING" id="309798.COPRO5265_0181"/>
<sequence>MDKVTVTIDGITLEVPSNYTVLQACREAGIDIPTLCYAEVINEIGSCRLCVVEVDGVRNLPASCIYPVQNGMNIRTNTPRVREARRVNLELILSNHDRSCLTCIRNTKCELQDLAERFGITDIEFQGENVNYPLDDASPAIVRNPNKCVLCRRCIAECQEVQNVFAIGAVNRGFDTLVSAPFYVSLNDSPCISCGQCITACPTGALYEKDHIQRVYRALADKRKHVVVQTAPAVRVALGEEFGMPVGSIVTGKMVAALRRLGFEVVFDTDFGADLTIMEEGSELIERLKYGGKLPMITSCSPGWINFCEKYYPDFVENLSTCKSPHMMLGALIKTYYAEKMGWNPEDVYVVSVMPCTAKKVEIERPENMHDGLQDVDAVLTTRELARMIKEAGIDFVNLPDEEFDQPLGMSTGAAVIFGATGGVMEAALRTVSEIVEGKPLDKIDFEEVRGLDGVREATVTVDGLDLKLAIVNGTGNAKKLLDKIRSGEAEYHFIEIMGCPGGCITGGGQPIHHPNEMAEVRKLRAAAIYQADKNLPLRKSHENPAIKQIYEEYLGHPLGEKSHHLLHTHYSSKPLYKVTR</sequence>
<dbReference type="InterPro" id="IPR003149">
    <property type="entry name" value="Fe_hydrogenase_ssu"/>
</dbReference>
<dbReference type="Pfam" id="PF12838">
    <property type="entry name" value="Fer4_7"/>
    <property type="match status" value="1"/>
</dbReference>
<keyword evidence="5" id="KW-0001">2Fe-2S</keyword>
<dbReference type="Pfam" id="PF02256">
    <property type="entry name" value="Fe_hyd_SSU"/>
    <property type="match status" value="1"/>
</dbReference>
<dbReference type="Pfam" id="PF13510">
    <property type="entry name" value="Fer2_4"/>
    <property type="match status" value="1"/>
</dbReference>
<keyword evidence="11" id="KW-0520">NAD</keyword>
<dbReference type="InterPro" id="IPR019574">
    <property type="entry name" value="NADH_UbQ_OxRdtase_Gsu_4Fe4S-bd"/>
</dbReference>
<dbReference type="eggNOG" id="COG3383">
    <property type="taxonomic scope" value="Bacteria"/>
</dbReference>
<feature type="domain" description="4Fe-4S ferredoxin-type" evidence="15">
    <location>
        <begin position="182"/>
        <end position="211"/>
    </location>
</feature>
<dbReference type="InterPro" id="IPR017896">
    <property type="entry name" value="4Fe4S_Fe-S-bd"/>
</dbReference>
<reference evidence="17 18" key="2">
    <citation type="journal article" date="2014" name="Genome Announc.">
        <title>Complete Genome Sequence of Coprothermobacter proteolyticus DSM 5265.</title>
        <authorList>
            <person name="Alexiev A."/>
            <person name="Coil D.A."/>
            <person name="Badger J.H."/>
            <person name="Enticknap J."/>
            <person name="Ward N."/>
            <person name="Robb F.T."/>
            <person name="Eisen J.A."/>
        </authorList>
    </citation>
    <scope>NUCLEOTIDE SEQUENCE [LARGE SCALE GENOMIC DNA]</scope>
    <source>
        <strain evidence="18">ATCC 35245 / DSM 5265 / OCM 4 / BT</strain>
    </source>
</reference>
<dbReference type="InterPro" id="IPR049830">
    <property type="entry name" value="HndD"/>
</dbReference>
<dbReference type="GO" id="GO:0016020">
    <property type="term" value="C:membrane"/>
    <property type="evidence" value="ECO:0007669"/>
    <property type="project" value="UniProtKB-SubCell"/>
</dbReference>
<dbReference type="SMART" id="SM00902">
    <property type="entry name" value="Fe_hyd_SSU"/>
    <property type="match status" value="1"/>
</dbReference>
<evidence type="ECO:0000256" key="8">
    <source>
        <dbReference type="ARBA" id="ARBA00022967"/>
    </source>
</evidence>
<reference evidence="18" key="1">
    <citation type="submission" date="2008-08" db="EMBL/GenBank/DDBJ databases">
        <title>The complete genome sequence of Coprothermobacter proteolyticus strain ATCC 5245 / DSM 5265 / BT.</title>
        <authorList>
            <person name="Dodson R.J."/>
            <person name="Durkin A.S."/>
            <person name="Wu M."/>
            <person name="Eisen J."/>
            <person name="Sutton G."/>
        </authorList>
    </citation>
    <scope>NUCLEOTIDE SEQUENCE [LARGE SCALE GENOMIC DNA]</scope>
    <source>
        <strain evidence="18">ATCC 35245 / DSM 5265 / OCM 4 / BT</strain>
    </source>
</reference>
<feature type="domain" description="2Fe-2S ferredoxin-type" evidence="14">
    <location>
        <begin position="2"/>
        <end position="80"/>
    </location>
</feature>
<evidence type="ECO:0000256" key="7">
    <source>
        <dbReference type="ARBA" id="ARBA00022737"/>
    </source>
</evidence>
<keyword evidence="4" id="KW-0004">4Fe-4S</keyword>
<evidence type="ECO:0000256" key="5">
    <source>
        <dbReference type="ARBA" id="ARBA00022714"/>
    </source>
</evidence>
<dbReference type="GO" id="GO:0008137">
    <property type="term" value="F:NADH dehydrogenase (ubiquinone) activity"/>
    <property type="evidence" value="ECO:0007669"/>
    <property type="project" value="InterPro"/>
</dbReference>
<dbReference type="InterPro" id="IPR001041">
    <property type="entry name" value="2Fe-2S_ferredoxin-type"/>
</dbReference>
<dbReference type="InterPro" id="IPR050340">
    <property type="entry name" value="Cytosolic_Fe-S_CAF"/>
</dbReference>
<comment type="subcellular location">
    <subcellularLocation>
        <location evidence="2">Membrane</location>
    </subcellularLocation>
</comment>
<dbReference type="GO" id="GO:0042773">
    <property type="term" value="P:ATP synthesis coupled electron transport"/>
    <property type="evidence" value="ECO:0007669"/>
    <property type="project" value="InterPro"/>
</dbReference>
<dbReference type="PROSITE" id="PS51085">
    <property type="entry name" value="2FE2S_FER_2"/>
    <property type="match status" value="1"/>
</dbReference>
<dbReference type="InterPro" id="IPR017900">
    <property type="entry name" value="4Fe4S_Fe_S_CS"/>
</dbReference>
<dbReference type="GO" id="GO:0051539">
    <property type="term" value="F:4 iron, 4 sulfur cluster binding"/>
    <property type="evidence" value="ECO:0007669"/>
    <property type="project" value="UniProtKB-KW"/>
</dbReference>
<dbReference type="InterPro" id="IPR036991">
    <property type="entry name" value="Fe_hydrogenase_ssu_sf"/>
</dbReference>
<evidence type="ECO:0000256" key="13">
    <source>
        <dbReference type="ARBA" id="ARBA00034078"/>
    </source>
</evidence>
<organism evidence="17 18">
    <name type="scientific">Coprothermobacter proteolyticus (strain ATCC 35245 / DSM 5265 / OCM 4 / BT)</name>
    <dbReference type="NCBI Taxonomy" id="309798"/>
    <lineage>
        <taxon>Bacteria</taxon>
        <taxon>Pseudomonadati</taxon>
        <taxon>Coprothermobacterota</taxon>
        <taxon>Coprothermobacteria</taxon>
        <taxon>Coprothermobacterales</taxon>
        <taxon>Coprothermobacteraceae</taxon>
        <taxon>Coprothermobacter</taxon>
    </lineage>
</organism>
<evidence type="ECO:0000313" key="17">
    <source>
        <dbReference type="EMBL" id="ACI17295.1"/>
    </source>
</evidence>
<feature type="domain" description="4Fe-4S His(Cys)3-ligated-type" evidence="16">
    <location>
        <begin position="80"/>
        <end position="119"/>
    </location>
</feature>
<dbReference type="Pfam" id="PF10588">
    <property type="entry name" value="NADH-G_4Fe-4S_3"/>
    <property type="match status" value="1"/>
</dbReference>
<accession>B5Y704</accession>
<evidence type="ECO:0000313" key="18">
    <source>
        <dbReference type="Proteomes" id="UP000001732"/>
    </source>
</evidence>
<proteinExistence type="inferred from homology"/>
<name>B5Y704_COPPD</name>
<dbReference type="SUPFAM" id="SSF53920">
    <property type="entry name" value="Fe-only hydrogenase"/>
    <property type="match status" value="1"/>
</dbReference>
<dbReference type="Gene3D" id="3.30.70.20">
    <property type="match status" value="1"/>
</dbReference>
<evidence type="ECO:0000256" key="1">
    <source>
        <dbReference type="ARBA" id="ARBA00001966"/>
    </source>
</evidence>
<dbReference type="PROSITE" id="PS00641">
    <property type="entry name" value="COMPLEX1_75K_1"/>
    <property type="match status" value="1"/>
</dbReference>
<evidence type="ECO:0000256" key="2">
    <source>
        <dbReference type="ARBA" id="ARBA00004370"/>
    </source>
</evidence>
<evidence type="ECO:0000259" key="14">
    <source>
        <dbReference type="PROSITE" id="PS51085"/>
    </source>
</evidence>
<dbReference type="PROSITE" id="PS51257">
    <property type="entry name" value="PROKAR_LIPOPROTEIN"/>
    <property type="match status" value="1"/>
</dbReference>
<dbReference type="eggNOG" id="COG4624">
    <property type="taxonomic scope" value="Bacteria"/>
</dbReference>
<dbReference type="GO" id="GO:0005506">
    <property type="term" value="F:iron ion binding"/>
    <property type="evidence" value="ECO:0007669"/>
    <property type="project" value="InterPro"/>
</dbReference>
<feature type="domain" description="4Fe-4S ferredoxin-type" evidence="15">
    <location>
        <begin position="139"/>
        <end position="170"/>
    </location>
</feature>
<comment type="cofactor">
    <cofactor evidence="13">
        <name>[2Fe-2S] cluster</name>
        <dbReference type="ChEBI" id="CHEBI:190135"/>
    </cofactor>
</comment>
<keyword evidence="12" id="KW-0472">Membrane</keyword>
<keyword evidence="10" id="KW-0411">Iron-sulfur</keyword>
<dbReference type="KEGG" id="cpo:COPRO5265_0181"/>
<dbReference type="Proteomes" id="UP000001732">
    <property type="component" value="Chromosome"/>
</dbReference>
<keyword evidence="8" id="KW-1278">Translocase</keyword>
<evidence type="ECO:0000256" key="12">
    <source>
        <dbReference type="ARBA" id="ARBA00023136"/>
    </source>
</evidence>
<dbReference type="PROSITE" id="PS51839">
    <property type="entry name" value="4FE4S_HC3"/>
    <property type="match status" value="1"/>
</dbReference>
<evidence type="ECO:0000256" key="4">
    <source>
        <dbReference type="ARBA" id="ARBA00022485"/>
    </source>
</evidence>
<gene>
    <name evidence="17" type="ordered locus">COPRO5265_0181</name>
</gene>
<evidence type="ECO:0000256" key="11">
    <source>
        <dbReference type="ARBA" id="ARBA00023027"/>
    </source>
</evidence>
<dbReference type="RefSeq" id="WP_012543947.1">
    <property type="nucleotide sequence ID" value="NC_011295.1"/>
</dbReference>
<keyword evidence="9" id="KW-0408">Iron</keyword>
<dbReference type="CDD" id="cd00207">
    <property type="entry name" value="fer2"/>
    <property type="match status" value="1"/>
</dbReference>
<dbReference type="InterPro" id="IPR009016">
    <property type="entry name" value="Fe_hydrogenase"/>
</dbReference>
<dbReference type="SMART" id="SM00929">
    <property type="entry name" value="NADH-G_4Fe-4S_3"/>
    <property type="match status" value="1"/>
</dbReference>
<dbReference type="FunFam" id="3.10.20.740:FF:000004">
    <property type="entry name" value="NADH-quinone oxidoreductase"/>
    <property type="match status" value="1"/>
</dbReference>
<keyword evidence="7" id="KW-0677">Repeat</keyword>
<dbReference type="PROSITE" id="PS51379">
    <property type="entry name" value="4FE4S_FER_2"/>
    <property type="match status" value="2"/>
</dbReference>
<dbReference type="InterPro" id="IPR000283">
    <property type="entry name" value="NADH_UbQ_OxRdtase_75kDa_su_CS"/>
</dbReference>
<dbReference type="PANTHER" id="PTHR11615">
    <property type="entry name" value="NITRATE, FORMATE, IRON DEHYDROGENASE"/>
    <property type="match status" value="1"/>
</dbReference>
<dbReference type="Gene3D" id="3.10.20.740">
    <property type="match status" value="1"/>
</dbReference>
<dbReference type="InterPro" id="IPR036010">
    <property type="entry name" value="2Fe-2S_ferredoxin-like_sf"/>
</dbReference>
<evidence type="ECO:0000259" key="16">
    <source>
        <dbReference type="PROSITE" id="PS51839"/>
    </source>
</evidence>
<comment type="cofactor">
    <cofactor evidence="1">
        <name>[4Fe-4S] cluster</name>
        <dbReference type="ChEBI" id="CHEBI:49883"/>
    </cofactor>
</comment>
<keyword evidence="6" id="KW-0479">Metal-binding</keyword>
<dbReference type="EMBL" id="CP001145">
    <property type="protein sequence ID" value="ACI17295.1"/>
    <property type="molecule type" value="Genomic_DNA"/>
</dbReference>
<dbReference type="InterPro" id="IPR013352">
    <property type="entry name" value="Fe_hydrogenase_subset"/>
</dbReference>
<protein>
    <submittedName>
        <fullName evidence="17">Hydrogenase</fullName>
    </submittedName>
</protein>
<dbReference type="InterPro" id="IPR004108">
    <property type="entry name" value="Fe_hydrogenase_lsu_C"/>
</dbReference>
<evidence type="ECO:0000256" key="9">
    <source>
        <dbReference type="ARBA" id="ARBA00023004"/>
    </source>
</evidence>
<comment type="similarity">
    <text evidence="3">Belongs to the complex I 75 kDa subunit family.</text>
</comment>
<dbReference type="Gene3D" id="3.40.950.10">
    <property type="entry name" value="Fe-only Hydrogenase (Larger Subunit), Chain L, domain 3"/>
    <property type="match status" value="1"/>
</dbReference>
<dbReference type="OrthoDB" id="9803192at2"/>
<keyword evidence="18" id="KW-1185">Reference proteome</keyword>
<evidence type="ECO:0000259" key="15">
    <source>
        <dbReference type="PROSITE" id="PS51379"/>
    </source>
</evidence>
<dbReference type="GO" id="GO:0008901">
    <property type="term" value="F:ferredoxin hydrogenase activity"/>
    <property type="evidence" value="ECO:0007669"/>
    <property type="project" value="InterPro"/>
</dbReference>
<dbReference type="PROSITE" id="PS00198">
    <property type="entry name" value="4FE4S_FER_1"/>
    <property type="match status" value="1"/>
</dbReference>
<evidence type="ECO:0000256" key="10">
    <source>
        <dbReference type="ARBA" id="ARBA00023014"/>
    </source>
</evidence>
<dbReference type="AlphaFoldDB" id="B5Y704"/>
<dbReference type="SUPFAM" id="SSF54292">
    <property type="entry name" value="2Fe-2S ferredoxin-like"/>
    <property type="match status" value="1"/>
</dbReference>
<dbReference type="NCBIfam" id="TIGR02512">
    <property type="entry name" value="FeFe_hydrog_A"/>
    <property type="match status" value="1"/>
</dbReference>
<dbReference type="NCBIfam" id="NF040763">
    <property type="entry name" value="FeFe_hydrog_A6"/>
    <property type="match status" value="1"/>
</dbReference>
<dbReference type="HOGENOM" id="CLU_018240_2_1_9"/>
<evidence type="ECO:0000256" key="3">
    <source>
        <dbReference type="ARBA" id="ARBA00005404"/>
    </source>
</evidence>
<dbReference type="Pfam" id="PF02906">
    <property type="entry name" value="Fe_hyd_lg_C"/>
    <property type="match status" value="1"/>
</dbReference>
<evidence type="ECO:0000256" key="6">
    <source>
        <dbReference type="ARBA" id="ARBA00022723"/>
    </source>
</evidence>
<dbReference type="GO" id="GO:0051537">
    <property type="term" value="F:2 iron, 2 sulfur cluster binding"/>
    <property type="evidence" value="ECO:0007669"/>
    <property type="project" value="UniProtKB-KW"/>
</dbReference>
<dbReference type="Gene3D" id="3.40.50.1780">
    <property type="match status" value="1"/>
</dbReference>
<dbReference type="Gene3D" id="4.10.260.20">
    <property type="entry name" value="Iron hydrogenase, small subunit"/>
    <property type="match status" value="1"/>
</dbReference>
<dbReference type="SUPFAM" id="SSF54862">
    <property type="entry name" value="4Fe-4S ferredoxins"/>
    <property type="match status" value="1"/>
</dbReference>